<dbReference type="Proteomes" id="UP001143330">
    <property type="component" value="Unassembled WGS sequence"/>
</dbReference>
<keyword evidence="3 6" id="KW-0489">Methyltransferase</keyword>
<protein>
    <recommendedName>
        <fullName evidence="6">Ribosomal RNA small subunit methyltransferase H</fullName>
        <ecNumber evidence="6">2.1.1.199</ecNumber>
    </recommendedName>
    <alternativeName>
        <fullName evidence="6">16S rRNA m(4)C1402 methyltransferase</fullName>
    </alternativeName>
    <alternativeName>
        <fullName evidence="6">rRNA (cytosine-N(4)-)-methyltransferase RsmH</fullName>
    </alternativeName>
</protein>
<comment type="similarity">
    <text evidence="1 6">Belongs to the methyltransferase superfamily. RsmH family.</text>
</comment>
<evidence type="ECO:0000256" key="4">
    <source>
        <dbReference type="ARBA" id="ARBA00022679"/>
    </source>
</evidence>
<dbReference type="EMBL" id="BSFM01000001">
    <property type="protein sequence ID" value="GLK82278.1"/>
    <property type="molecule type" value="Genomic_DNA"/>
</dbReference>
<comment type="subcellular location">
    <subcellularLocation>
        <location evidence="6">Cytoplasm</location>
    </subcellularLocation>
</comment>
<reference evidence="8" key="2">
    <citation type="submission" date="2023-01" db="EMBL/GenBank/DDBJ databases">
        <authorList>
            <person name="Sun Q."/>
            <person name="Evtushenko L."/>
        </authorList>
    </citation>
    <scope>NUCLEOTIDE SEQUENCE</scope>
    <source>
        <strain evidence="8">VKM B-2789</strain>
    </source>
</reference>
<feature type="compositionally biased region" description="Basic and acidic residues" evidence="7">
    <location>
        <begin position="313"/>
        <end position="326"/>
    </location>
</feature>
<dbReference type="GO" id="GO:0071424">
    <property type="term" value="F:rRNA (cytosine-N4-)-methyltransferase activity"/>
    <property type="evidence" value="ECO:0007669"/>
    <property type="project" value="UniProtKB-UniRule"/>
</dbReference>
<dbReference type="PANTHER" id="PTHR11265">
    <property type="entry name" value="S-ADENOSYL-METHYLTRANSFERASE MRAW"/>
    <property type="match status" value="1"/>
</dbReference>
<dbReference type="InterPro" id="IPR002903">
    <property type="entry name" value="RsmH"/>
</dbReference>
<dbReference type="PIRSF" id="PIRSF004486">
    <property type="entry name" value="MraW"/>
    <property type="match status" value="1"/>
</dbReference>
<feature type="binding site" evidence="6">
    <location>
        <position position="119"/>
    </location>
    <ligand>
        <name>S-adenosyl-L-methionine</name>
        <dbReference type="ChEBI" id="CHEBI:59789"/>
    </ligand>
</feature>
<dbReference type="SUPFAM" id="SSF81799">
    <property type="entry name" value="Putative methyltransferase TM0872, insert domain"/>
    <property type="match status" value="1"/>
</dbReference>
<evidence type="ECO:0000256" key="5">
    <source>
        <dbReference type="ARBA" id="ARBA00022691"/>
    </source>
</evidence>
<reference evidence="8" key="1">
    <citation type="journal article" date="2014" name="Int. J. Syst. Evol. Microbiol.">
        <title>Complete genome sequence of Corynebacterium casei LMG S-19264T (=DSM 44701T), isolated from a smear-ripened cheese.</title>
        <authorList>
            <consortium name="US DOE Joint Genome Institute (JGI-PGF)"/>
            <person name="Walter F."/>
            <person name="Albersmeier A."/>
            <person name="Kalinowski J."/>
            <person name="Ruckert C."/>
        </authorList>
    </citation>
    <scope>NUCLEOTIDE SEQUENCE</scope>
    <source>
        <strain evidence="8">VKM B-2789</strain>
    </source>
</reference>
<name>A0A9W6JTP4_9HYPH</name>
<gene>
    <name evidence="6 8" type="primary">rsmH</name>
    <name evidence="8" type="ORF">GCM10017653_03470</name>
</gene>
<comment type="function">
    <text evidence="6">Specifically methylates the N4 position of cytidine in position 1402 (C1402) of 16S rRNA.</text>
</comment>
<keyword evidence="9" id="KW-1185">Reference proteome</keyword>
<proteinExistence type="inferred from homology"/>
<evidence type="ECO:0000256" key="7">
    <source>
        <dbReference type="SAM" id="MobiDB-lite"/>
    </source>
</evidence>
<dbReference type="EC" id="2.1.1.199" evidence="6"/>
<dbReference type="RefSeq" id="WP_246546462.1">
    <property type="nucleotide sequence ID" value="NZ_JAHBGD010000012.1"/>
</dbReference>
<dbReference type="NCBIfam" id="TIGR00006">
    <property type="entry name" value="16S rRNA (cytosine(1402)-N(4))-methyltransferase RsmH"/>
    <property type="match status" value="1"/>
</dbReference>
<evidence type="ECO:0000256" key="1">
    <source>
        <dbReference type="ARBA" id="ARBA00010396"/>
    </source>
</evidence>
<organism evidence="8 9">
    <name type="scientific">Ancylobacter defluvii</name>
    <dbReference type="NCBI Taxonomy" id="1282440"/>
    <lineage>
        <taxon>Bacteria</taxon>
        <taxon>Pseudomonadati</taxon>
        <taxon>Pseudomonadota</taxon>
        <taxon>Alphaproteobacteria</taxon>
        <taxon>Hyphomicrobiales</taxon>
        <taxon>Xanthobacteraceae</taxon>
        <taxon>Ancylobacter</taxon>
    </lineage>
</organism>
<feature type="binding site" evidence="6">
    <location>
        <begin position="46"/>
        <end position="48"/>
    </location>
    <ligand>
        <name>S-adenosyl-L-methionine</name>
        <dbReference type="ChEBI" id="CHEBI:59789"/>
    </ligand>
</feature>
<sequence length="345" mass="36757">MMASSLPPDPPVGDPDRHVPVLLAEVLAHLAPKAGGVYVDGTFGAGGYTRAILGAADCRVIAIDRDPTAVAASAPLVLAHPGRLAVTQDRFGNLDQVAAMLDAPQVDGVVLDIGVSSMQLDEGERGFSFRRDGPLDMRMSGEGLSAADYVARLPEAELANLIYRFGEERQSRGIAKAIVKAREEAPITRTLQLADIIAKVVWSKPHEPHPATRSFQALRIAVNDELGELARALAAAERALKPGGRLVVVTFHSLEDRIVKNFLNARAKPAAGSRHLPAVTSAPPSFRLVAKGAVEPGDAETRANPRARSAKLRAGERTDAPAREASDLDALLPPLPDFDARNRHH</sequence>
<dbReference type="GO" id="GO:0005737">
    <property type="term" value="C:cytoplasm"/>
    <property type="evidence" value="ECO:0007669"/>
    <property type="project" value="UniProtKB-SubCell"/>
</dbReference>
<keyword evidence="5 6" id="KW-0949">S-adenosyl-L-methionine</keyword>
<dbReference type="SUPFAM" id="SSF53335">
    <property type="entry name" value="S-adenosyl-L-methionine-dependent methyltransferases"/>
    <property type="match status" value="1"/>
</dbReference>
<feature type="region of interest" description="Disordered" evidence="7">
    <location>
        <begin position="293"/>
        <end position="345"/>
    </location>
</feature>
<feature type="binding site" evidence="6">
    <location>
        <position position="64"/>
    </location>
    <ligand>
        <name>S-adenosyl-L-methionine</name>
        <dbReference type="ChEBI" id="CHEBI:59789"/>
    </ligand>
</feature>
<evidence type="ECO:0000256" key="3">
    <source>
        <dbReference type="ARBA" id="ARBA00022603"/>
    </source>
</evidence>
<feature type="binding site" evidence="6">
    <location>
        <position position="91"/>
    </location>
    <ligand>
        <name>S-adenosyl-L-methionine</name>
        <dbReference type="ChEBI" id="CHEBI:59789"/>
    </ligand>
</feature>
<dbReference type="GO" id="GO:0070475">
    <property type="term" value="P:rRNA base methylation"/>
    <property type="evidence" value="ECO:0007669"/>
    <property type="project" value="UniProtKB-UniRule"/>
</dbReference>
<evidence type="ECO:0000313" key="9">
    <source>
        <dbReference type="Proteomes" id="UP001143330"/>
    </source>
</evidence>
<keyword evidence="6" id="KW-0963">Cytoplasm</keyword>
<dbReference type="AlphaFoldDB" id="A0A9W6JTP4"/>
<dbReference type="Pfam" id="PF01795">
    <property type="entry name" value="Methyltransf_5"/>
    <property type="match status" value="1"/>
</dbReference>
<evidence type="ECO:0000256" key="6">
    <source>
        <dbReference type="HAMAP-Rule" id="MF_01007"/>
    </source>
</evidence>
<dbReference type="PANTHER" id="PTHR11265:SF0">
    <property type="entry name" value="12S RRNA N4-METHYLCYTIDINE METHYLTRANSFERASE"/>
    <property type="match status" value="1"/>
</dbReference>
<dbReference type="InterPro" id="IPR029063">
    <property type="entry name" value="SAM-dependent_MTases_sf"/>
</dbReference>
<dbReference type="Gene3D" id="3.40.50.150">
    <property type="entry name" value="Vaccinia Virus protein VP39"/>
    <property type="match status" value="1"/>
</dbReference>
<feature type="binding site" evidence="6">
    <location>
        <position position="112"/>
    </location>
    <ligand>
        <name>S-adenosyl-L-methionine</name>
        <dbReference type="ChEBI" id="CHEBI:59789"/>
    </ligand>
</feature>
<accession>A0A9W6JTP4</accession>
<keyword evidence="4 6" id="KW-0808">Transferase</keyword>
<evidence type="ECO:0000256" key="2">
    <source>
        <dbReference type="ARBA" id="ARBA00022552"/>
    </source>
</evidence>
<dbReference type="InterPro" id="IPR023397">
    <property type="entry name" value="SAM-dep_MeTrfase_MraW_recog"/>
</dbReference>
<keyword evidence="2 6" id="KW-0698">rRNA processing</keyword>
<evidence type="ECO:0000313" key="8">
    <source>
        <dbReference type="EMBL" id="GLK82278.1"/>
    </source>
</evidence>
<dbReference type="Gene3D" id="1.10.150.170">
    <property type="entry name" value="Putative methyltransferase TM0872, insert domain"/>
    <property type="match status" value="1"/>
</dbReference>
<comment type="caution">
    <text evidence="8">The sequence shown here is derived from an EMBL/GenBank/DDBJ whole genome shotgun (WGS) entry which is preliminary data.</text>
</comment>
<comment type="catalytic activity">
    <reaction evidence="6">
        <text>cytidine(1402) in 16S rRNA + S-adenosyl-L-methionine = N(4)-methylcytidine(1402) in 16S rRNA + S-adenosyl-L-homocysteine + H(+)</text>
        <dbReference type="Rhea" id="RHEA:42928"/>
        <dbReference type="Rhea" id="RHEA-COMP:10286"/>
        <dbReference type="Rhea" id="RHEA-COMP:10287"/>
        <dbReference type="ChEBI" id="CHEBI:15378"/>
        <dbReference type="ChEBI" id="CHEBI:57856"/>
        <dbReference type="ChEBI" id="CHEBI:59789"/>
        <dbReference type="ChEBI" id="CHEBI:74506"/>
        <dbReference type="ChEBI" id="CHEBI:82748"/>
        <dbReference type="EC" id="2.1.1.199"/>
    </reaction>
</comment>
<dbReference type="HAMAP" id="MF_01007">
    <property type="entry name" value="16SrRNA_methyltr_H"/>
    <property type="match status" value="1"/>
</dbReference>